<keyword evidence="1" id="KW-0732">Signal</keyword>
<proteinExistence type="predicted"/>
<dbReference type="EMBL" id="JAPDDP010000107">
    <property type="protein sequence ID" value="MDA0185302.1"/>
    <property type="molecule type" value="Genomic_DNA"/>
</dbReference>
<evidence type="ECO:0000256" key="1">
    <source>
        <dbReference type="SAM" id="SignalP"/>
    </source>
</evidence>
<accession>A0A9X3NHQ9</accession>
<comment type="caution">
    <text evidence="2">The sequence shown here is derived from an EMBL/GenBank/DDBJ whole genome shotgun (WGS) entry which is preliminary data.</text>
</comment>
<dbReference type="RefSeq" id="WP_270029799.1">
    <property type="nucleotide sequence ID" value="NZ_JAPDDP010000107.1"/>
</dbReference>
<protein>
    <submittedName>
        <fullName evidence="2">Uncharacterized protein</fullName>
    </submittedName>
</protein>
<name>A0A9X3NHQ9_9ACTN</name>
<feature type="chain" id="PRO_5040814541" evidence="1">
    <location>
        <begin position="24"/>
        <end position="228"/>
    </location>
</feature>
<gene>
    <name evidence="2" type="ORF">OJ997_33665</name>
</gene>
<reference evidence="2" key="1">
    <citation type="submission" date="2022-10" db="EMBL/GenBank/DDBJ databases">
        <title>The WGS of Solirubrobacter phytolaccae KCTC 29190.</title>
        <authorList>
            <person name="Jiang Z."/>
        </authorList>
    </citation>
    <scope>NUCLEOTIDE SEQUENCE</scope>
    <source>
        <strain evidence="2">KCTC 29190</strain>
    </source>
</reference>
<evidence type="ECO:0000313" key="2">
    <source>
        <dbReference type="EMBL" id="MDA0185302.1"/>
    </source>
</evidence>
<feature type="signal peptide" evidence="1">
    <location>
        <begin position="1"/>
        <end position="23"/>
    </location>
</feature>
<evidence type="ECO:0000313" key="3">
    <source>
        <dbReference type="Proteomes" id="UP001147653"/>
    </source>
</evidence>
<dbReference type="AlphaFoldDB" id="A0A9X3NHQ9"/>
<organism evidence="2 3">
    <name type="scientific">Solirubrobacter phytolaccae</name>
    <dbReference type="NCBI Taxonomy" id="1404360"/>
    <lineage>
        <taxon>Bacteria</taxon>
        <taxon>Bacillati</taxon>
        <taxon>Actinomycetota</taxon>
        <taxon>Thermoleophilia</taxon>
        <taxon>Solirubrobacterales</taxon>
        <taxon>Solirubrobacteraceae</taxon>
        <taxon>Solirubrobacter</taxon>
    </lineage>
</organism>
<sequence>MTSSPYRNVALSAAVLICFSLCAASLSLSLLTARSYADSDPVLPVAAPGVVTLAQTPTTTFQVLHDDHIGTYAIPAGYYTLTPFGGMNATQATQRFARFLQDFDGKLPKPWQLNAATASFARTDTGAGFAITPTAPPVTPTPAPANPTGTVCAGVFEVEHNDRIGTLAFPAGDYVITSVRGTCAANMSAFKRLLARNDSRVPSPWTLNAQTGTFGTGAGARFRVKPAA</sequence>
<dbReference type="Proteomes" id="UP001147653">
    <property type="component" value="Unassembled WGS sequence"/>
</dbReference>
<keyword evidence="3" id="KW-1185">Reference proteome</keyword>